<dbReference type="OrthoDB" id="2104484at2759"/>
<organism evidence="7 8">
    <name type="scientific">Rhizoclosmatium globosum</name>
    <dbReference type="NCBI Taxonomy" id="329046"/>
    <lineage>
        <taxon>Eukaryota</taxon>
        <taxon>Fungi</taxon>
        <taxon>Fungi incertae sedis</taxon>
        <taxon>Chytridiomycota</taxon>
        <taxon>Chytridiomycota incertae sedis</taxon>
        <taxon>Chytridiomycetes</taxon>
        <taxon>Chytridiales</taxon>
        <taxon>Chytriomycetaceae</taxon>
        <taxon>Rhizoclosmatium</taxon>
    </lineage>
</organism>
<evidence type="ECO:0000256" key="2">
    <source>
        <dbReference type="ARBA" id="ARBA00022723"/>
    </source>
</evidence>
<dbReference type="PANTHER" id="PTHR47338">
    <property type="entry name" value="ZN(II)2CYS6 TRANSCRIPTION FACTOR (EUROFUNG)-RELATED"/>
    <property type="match status" value="1"/>
</dbReference>
<dbReference type="PANTHER" id="PTHR47338:SF5">
    <property type="entry name" value="ZN(II)2CYS6 TRANSCRIPTION FACTOR (EUROFUNG)"/>
    <property type="match status" value="1"/>
</dbReference>
<keyword evidence="4" id="KW-0804">Transcription</keyword>
<evidence type="ECO:0000256" key="4">
    <source>
        <dbReference type="ARBA" id="ARBA00023163"/>
    </source>
</evidence>
<proteinExistence type="predicted"/>
<dbReference type="PROSITE" id="PS00463">
    <property type="entry name" value="ZN2_CY6_FUNGAL_1"/>
    <property type="match status" value="1"/>
</dbReference>
<feature type="domain" description="Zn(2)-C6 fungal-type" evidence="6">
    <location>
        <begin position="7"/>
        <end position="38"/>
    </location>
</feature>
<evidence type="ECO:0000256" key="5">
    <source>
        <dbReference type="ARBA" id="ARBA00023242"/>
    </source>
</evidence>
<dbReference type="GO" id="GO:0000981">
    <property type="term" value="F:DNA-binding transcription factor activity, RNA polymerase II-specific"/>
    <property type="evidence" value="ECO:0007669"/>
    <property type="project" value="InterPro"/>
</dbReference>
<evidence type="ECO:0000259" key="6">
    <source>
        <dbReference type="PROSITE" id="PS50048"/>
    </source>
</evidence>
<keyword evidence="2" id="KW-0479">Metal-binding</keyword>
<dbReference type="PROSITE" id="PS50048">
    <property type="entry name" value="ZN2_CY6_FUNGAL_2"/>
    <property type="match status" value="2"/>
</dbReference>
<dbReference type="AlphaFoldDB" id="A0A1Y2CIR0"/>
<dbReference type="Pfam" id="PF04082">
    <property type="entry name" value="Fungal_trans"/>
    <property type="match status" value="1"/>
</dbReference>
<protein>
    <recommendedName>
        <fullName evidence="6">Zn(2)-C6 fungal-type domain-containing protein</fullName>
    </recommendedName>
</protein>
<accession>A0A1Y2CIR0</accession>
<keyword evidence="3" id="KW-0805">Transcription regulation</keyword>
<dbReference type="CDD" id="cd00067">
    <property type="entry name" value="GAL4"/>
    <property type="match status" value="2"/>
</dbReference>
<evidence type="ECO:0000256" key="3">
    <source>
        <dbReference type="ARBA" id="ARBA00023015"/>
    </source>
</evidence>
<keyword evidence="5" id="KW-0539">Nucleus</keyword>
<dbReference type="GO" id="GO:0008270">
    <property type="term" value="F:zinc ion binding"/>
    <property type="evidence" value="ECO:0007669"/>
    <property type="project" value="InterPro"/>
</dbReference>
<dbReference type="GO" id="GO:0006351">
    <property type="term" value="P:DNA-templated transcription"/>
    <property type="evidence" value="ECO:0007669"/>
    <property type="project" value="InterPro"/>
</dbReference>
<name>A0A1Y2CIR0_9FUNG</name>
<dbReference type="GO" id="GO:0005634">
    <property type="term" value="C:nucleus"/>
    <property type="evidence" value="ECO:0007669"/>
    <property type="project" value="UniProtKB-SubCell"/>
</dbReference>
<dbReference type="CDD" id="cd12148">
    <property type="entry name" value="fungal_TF_MHR"/>
    <property type="match status" value="1"/>
</dbReference>
<feature type="domain" description="Zn(2)-C6 fungal-type" evidence="6">
    <location>
        <begin position="53"/>
        <end position="82"/>
    </location>
</feature>
<dbReference type="EMBL" id="MCGO01000015">
    <property type="protein sequence ID" value="ORY46938.1"/>
    <property type="molecule type" value="Genomic_DNA"/>
</dbReference>
<evidence type="ECO:0000256" key="1">
    <source>
        <dbReference type="ARBA" id="ARBA00004123"/>
    </source>
</evidence>
<sequence length="590" mass="66546">MPLPLSACSRCHFRKKRCIYESQSACERCIQAGLDGECAPYVPTSKPVEDKTACSRCQIRRRKCVPKGPSCERCIRNGIRNCLARTSTSRLLDTIDAPISDIVDLENIDWSLEDPDLMPSNDDFALCVRYFTFNGTRPPAASMFDADRILKGFFTISPILRLVLCAYVAIVSPIPVPADIQFSYYKRARKALVRFGHQKPSLEMVQSYHLLHAFSALKGQPIIGKQFLKASLDMILDLQMNIDPDDSPWLANLSPREKEERRRAFWACYTYFSFERAVSPHAIQMDIKTDRMKGAGLDPAATPFFNPPLSTTNWEVALFDIISVIKEAFAIPPKSAQELVHLPAYHDLNVTLVSFAVNKLSNVLLYADSPEQLTDSDIQHQFTSISLYFFSAISILHRPKMFLSMLKSHTPQNLTTESQDIIISSIQQCLDSAITPLYATFMAFEAATVLYFVANHMHATWKTFAQSRINSIFFNQDVLENTFHILIEFVRGELKKEGSRGGSTAPLVQCMEAMIIELTAPGECESNSETFEELELGMKVMSLVDTEDVQENVVLEPYGLLGLLGLTVAGGIRWRGRSEESWRLFWKLHS</sequence>
<dbReference type="GO" id="GO:0003677">
    <property type="term" value="F:DNA binding"/>
    <property type="evidence" value="ECO:0007669"/>
    <property type="project" value="InterPro"/>
</dbReference>
<dbReference type="InterPro" id="IPR001138">
    <property type="entry name" value="Zn2Cys6_DnaBD"/>
</dbReference>
<comment type="caution">
    <text evidence="7">The sequence shown here is derived from an EMBL/GenBank/DDBJ whole genome shotgun (WGS) entry which is preliminary data.</text>
</comment>
<evidence type="ECO:0000313" key="8">
    <source>
        <dbReference type="Proteomes" id="UP000193642"/>
    </source>
</evidence>
<keyword evidence="8" id="KW-1185">Reference proteome</keyword>
<comment type="subcellular location">
    <subcellularLocation>
        <location evidence="1">Nucleus</location>
    </subcellularLocation>
</comment>
<dbReference type="InterPro" id="IPR050815">
    <property type="entry name" value="TF_fung"/>
</dbReference>
<evidence type="ECO:0000313" key="7">
    <source>
        <dbReference type="EMBL" id="ORY46938.1"/>
    </source>
</evidence>
<gene>
    <name evidence="7" type="ORF">BCR33DRAFT_715335</name>
</gene>
<dbReference type="InterPro" id="IPR007219">
    <property type="entry name" value="XnlR_reg_dom"/>
</dbReference>
<reference evidence="7 8" key="1">
    <citation type="submission" date="2016-07" db="EMBL/GenBank/DDBJ databases">
        <title>Pervasive Adenine N6-methylation of Active Genes in Fungi.</title>
        <authorList>
            <consortium name="DOE Joint Genome Institute"/>
            <person name="Mondo S.J."/>
            <person name="Dannebaum R.O."/>
            <person name="Kuo R.C."/>
            <person name="Labutti K."/>
            <person name="Haridas S."/>
            <person name="Kuo A."/>
            <person name="Salamov A."/>
            <person name="Ahrendt S.R."/>
            <person name="Lipzen A."/>
            <person name="Sullivan W."/>
            <person name="Andreopoulos W.B."/>
            <person name="Clum A."/>
            <person name="Lindquist E."/>
            <person name="Daum C."/>
            <person name="Ramamoorthy G.K."/>
            <person name="Gryganskyi A."/>
            <person name="Culley D."/>
            <person name="Magnuson J.K."/>
            <person name="James T.Y."/>
            <person name="O'Malley M.A."/>
            <person name="Stajich J.E."/>
            <person name="Spatafora J.W."/>
            <person name="Visel A."/>
            <person name="Grigoriev I.V."/>
        </authorList>
    </citation>
    <scope>NUCLEOTIDE SEQUENCE [LARGE SCALE GENOMIC DNA]</scope>
    <source>
        <strain evidence="7 8">JEL800</strain>
    </source>
</reference>
<dbReference type="SMART" id="SM00066">
    <property type="entry name" value="GAL4"/>
    <property type="match status" value="2"/>
</dbReference>
<dbReference type="Proteomes" id="UP000193642">
    <property type="component" value="Unassembled WGS sequence"/>
</dbReference>